<name>A0A6H1ZXH5_9ZZZZ</name>
<dbReference type="PANTHER" id="PTHR46246:SF1">
    <property type="entry name" value="GUANOSINE-3',5'-BIS(DIPHOSPHATE) 3'-PYROPHOSPHOHYDROLASE MESH1"/>
    <property type="match status" value="1"/>
</dbReference>
<proteinExistence type="predicted"/>
<dbReference type="EMBL" id="MT142085">
    <property type="protein sequence ID" value="QJA74253.1"/>
    <property type="molecule type" value="Genomic_DNA"/>
</dbReference>
<dbReference type="SUPFAM" id="SSF109604">
    <property type="entry name" value="HD-domain/PDEase-like"/>
    <property type="match status" value="1"/>
</dbReference>
<sequence length="174" mass="19972">MEFLYLAAIDVAKRAHKDQRRKYTNEPYLVHPFAVAGLVASVTEDEDMVIAAILHDVVEDSPMEIKTIRGIFGVRIAQMVEDLTDVSRPTDGNRATRKELDFEHTAKATPEAKTVKLADLIDNTKNIWAFDKNFARKYMHEKRRLLEVLQEGNPFLYALAHEMTQKYFETGEIC</sequence>
<evidence type="ECO:0000313" key="2">
    <source>
        <dbReference type="EMBL" id="QJA51910.1"/>
    </source>
</evidence>
<accession>A0A6H1ZXH5</accession>
<dbReference type="InterPro" id="IPR052194">
    <property type="entry name" value="MESH1"/>
</dbReference>
<dbReference type="Gene3D" id="1.10.3210.10">
    <property type="entry name" value="Hypothetical protein af1432"/>
    <property type="match status" value="1"/>
</dbReference>
<dbReference type="InterPro" id="IPR003607">
    <property type="entry name" value="HD/PDEase_dom"/>
</dbReference>
<dbReference type="PANTHER" id="PTHR46246">
    <property type="entry name" value="GUANOSINE-3',5'-BIS(DIPHOSPHATE) 3'-PYROPHOSPHOHYDROLASE MESH1"/>
    <property type="match status" value="1"/>
</dbReference>
<reference evidence="2" key="1">
    <citation type="submission" date="2020-03" db="EMBL/GenBank/DDBJ databases">
        <title>The deep terrestrial virosphere.</title>
        <authorList>
            <person name="Holmfeldt K."/>
            <person name="Nilsson E."/>
            <person name="Simone D."/>
            <person name="Lopez-Fernandez M."/>
            <person name="Wu X."/>
            <person name="de Brujin I."/>
            <person name="Lundin D."/>
            <person name="Andersson A."/>
            <person name="Bertilsson S."/>
            <person name="Dopson M."/>
        </authorList>
    </citation>
    <scope>NUCLEOTIDE SEQUENCE</scope>
    <source>
        <strain evidence="3">MM415A02068</strain>
        <strain evidence="2">TM448A02356</strain>
    </source>
</reference>
<dbReference type="AlphaFoldDB" id="A0A6H1ZXH5"/>
<dbReference type="Pfam" id="PF13328">
    <property type="entry name" value="HD_4"/>
    <property type="match status" value="1"/>
</dbReference>
<gene>
    <name evidence="3" type="ORF">MM415A02068_0005</name>
    <name evidence="2" type="ORF">TM448A02356_0014</name>
</gene>
<dbReference type="GO" id="GO:0008893">
    <property type="term" value="F:guanosine-3',5'-bis(diphosphate) 3'-diphosphatase activity"/>
    <property type="evidence" value="ECO:0007669"/>
    <property type="project" value="TreeGrafter"/>
</dbReference>
<dbReference type="EMBL" id="MT144297">
    <property type="protein sequence ID" value="QJA51910.1"/>
    <property type="molecule type" value="Genomic_DNA"/>
</dbReference>
<dbReference type="CDD" id="cd00077">
    <property type="entry name" value="HDc"/>
    <property type="match status" value="1"/>
</dbReference>
<keyword evidence="2" id="KW-0378">Hydrolase</keyword>
<organism evidence="2">
    <name type="scientific">viral metagenome</name>
    <dbReference type="NCBI Taxonomy" id="1070528"/>
    <lineage>
        <taxon>unclassified sequences</taxon>
        <taxon>metagenomes</taxon>
        <taxon>organismal metagenomes</taxon>
    </lineage>
</organism>
<dbReference type="SMART" id="SM00471">
    <property type="entry name" value="HDc"/>
    <property type="match status" value="1"/>
</dbReference>
<protein>
    <submittedName>
        <fullName evidence="2">Putative phosphohydrolase</fullName>
    </submittedName>
</protein>
<feature type="domain" description="HD/PDEase" evidence="1">
    <location>
        <begin position="24"/>
        <end position="133"/>
    </location>
</feature>
<evidence type="ECO:0000313" key="3">
    <source>
        <dbReference type="EMBL" id="QJA74253.1"/>
    </source>
</evidence>
<evidence type="ECO:0000259" key="1">
    <source>
        <dbReference type="SMART" id="SM00471"/>
    </source>
</evidence>